<sequence length="69" mass="7747">ISGAKGQKAVHACMIRLLNLGPAEHKEVAIYVVNQRIPNVRELRELLRSGAIRGYQVRGKRLFDPNIIV</sequence>
<feature type="non-terminal residue" evidence="1">
    <location>
        <position position="1"/>
    </location>
</feature>
<comment type="caution">
    <text evidence="1">The sequence shown here is derived from an EMBL/GenBank/DDBJ whole genome shotgun (WGS) entry which is preliminary data.</text>
</comment>
<reference evidence="1 2" key="1">
    <citation type="submission" date="2024-04" db="EMBL/GenBank/DDBJ databases">
        <title>Human intestinal bacterial collection.</title>
        <authorList>
            <person name="Pauvert C."/>
            <person name="Hitch T.C.A."/>
            <person name="Clavel T."/>
        </authorList>
    </citation>
    <scope>NUCLEOTIDE SEQUENCE [LARGE SCALE GENOMIC DNA]</scope>
    <source>
        <strain evidence="1 2">CLA-AA-H161</strain>
    </source>
</reference>
<keyword evidence="2" id="KW-1185">Reference proteome</keyword>
<name>A0ABV1CKX5_9FIRM</name>
<protein>
    <submittedName>
        <fullName evidence="1">Uncharacterized protein</fullName>
    </submittedName>
</protein>
<dbReference type="EMBL" id="JBBNFW010000153">
    <property type="protein sequence ID" value="MEQ2412913.1"/>
    <property type="molecule type" value="Genomic_DNA"/>
</dbReference>
<evidence type="ECO:0000313" key="1">
    <source>
        <dbReference type="EMBL" id="MEQ2412913.1"/>
    </source>
</evidence>
<organism evidence="1 2">
    <name type="scientific">Blautia acetigignens</name>
    <dbReference type="NCBI Taxonomy" id="2981783"/>
    <lineage>
        <taxon>Bacteria</taxon>
        <taxon>Bacillati</taxon>
        <taxon>Bacillota</taxon>
        <taxon>Clostridia</taxon>
        <taxon>Lachnospirales</taxon>
        <taxon>Lachnospiraceae</taxon>
        <taxon>Blautia</taxon>
    </lineage>
</organism>
<accession>A0ABV1CKX5</accession>
<gene>
    <name evidence="1" type="ORF">AAAX94_07740</name>
</gene>
<dbReference type="RefSeq" id="WP_349083163.1">
    <property type="nucleotide sequence ID" value="NZ_JBBNFW010000153.1"/>
</dbReference>
<evidence type="ECO:0000313" key="2">
    <source>
        <dbReference type="Proteomes" id="UP001470752"/>
    </source>
</evidence>
<dbReference type="Proteomes" id="UP001470752">
    <property type="component" value="Unassembled WGS sequence"/>
</dbReference>
<proteinExistence type="predicted"/>